<evidence type="ECO:0000256" key="2">
    <source>
        <dbReference type="ARBA" id="ARBA00023015"/>
    </source>
</evidence>
<keyword evidence="5" id="KW-0804">Transcription</keyword>
<evidence type="ECO:0000256" key="1">
    <source>
        <dbReference type="ARBA" id="ARBA00010641"/>
    </source>
</evidence>
<dbReference type="SUPFAM" id="SSF88659">
    <property type="entry name" value="Sigma3 and sigma4 domains of RNA polymerase sigma factors"/>
    <property type="match status" value="1"/>
</dbReference>
<dbReference type="Pfam" id="PF04542">
    <property type="entry name" value="Sigma70_r2"/>
    <property type="match status" value="1"/>
</dbReference>
<dbReference type="Gene3D" id="1.10.1740.10">
    <property type="match status" value="1"/>
</dbReference>
<evidence type="ECO:0000256" key="3">
    <source>
        <dbReference type="ARBA" id="ARBA00023082"/>
    </source>
</evidence>
<dbReference type="Proteomes" id="UP001161064">
    <property type="component" value="Unassembled WGS sequence"/>
</dbReference>
<dbReference type="Gene3D" id="1.10.10.10">
    <property type="entry name" value="Winged helix-like DNA-binding domain superfamily/Winged helix DNA-binding domain"/>
    <property type="match status" value="1"/>
</dbReference>
<dbReference type="Pfam" id="PF08281">
    <property type="entry name" value="Sigma70_r4_2"/>
    <property type="match status" value="1"/>
</dbReference>
<comment type="caution">
    <text evidence="8">The sequence shown here is derived from an EMBL/GenBank/DDBJ whole genome shotgun (WGS) entry which is preliminary data.</text>
</comment>
<reference evidence="8" key="2">
    <citation type="journal article" date="2023" name="ISME Commun">
        <title>Characterization of a bloom-associated alphaproteobacterial lineage, 'Candidatus Phycosocius': insights into freshwater algal-bacterial interactions.</title>
        <authorList>
            <person name="Tanabe Y."/>
            <person name="Yamaguchi H."/>
            <person name="Yoshida M."/>
            <person name="Kai A."/>
            <person name="Okazaki Y."/>
        </authorList>
    </citation>
    <scope>NUCLEOTIDE SEQUENCE</scope>
    <source>
        <strain evidence="8">BOTRYCO-1</strain>
    </source>
</reference>
<evidence type="ECO:0000313" key="9">
    <source>
        <dbReference type="Proteomes" id="UP001161064"/>
    </source>
</evidence>
<comment type="similarity">
    <text evidence="1">Belongs to the sigma-70 factor family. ECF subfamily.</text>
</comment>
<dbReference type="InterPro" id="IPR039425">
    <property type="entry name" value="RNA_pol_sigma-70-like"/>
</dbReference>
<reference evidence="8" key="1">
    <citation type="submission" date="2021-05" db="EMBL/GenBank/DDBJ databases">
        <authorList>
            <person name="Tanabe Y."/>
        </authorList>
    </citation>
    <scope>NUCLEOTIDE SEQUENCE</scope>
    <source>
        <strain evidence="8">BOTRYCO-1</strain>
    </source>
</reference>
<evidence type="ECO:0000256" key="4">
    <source>
        <dbReference type="ARBA" id="ARBA00023125"/>
    </source>
</evidence>
<evidence type="ECO:0000259" key="7">
    <source>
        <dbReference type="Pfam" id="PF08281"/>
    </source>
</evidence>
<dbReference type="NCBIfam" id="TIGR02937">
    <property type="entry name" value="sigma70-ECF"/>
    <property type="match status" value="1"/>
</dbReference>
<dbReference type="InterPro" id="IPR013325">
    <property type="entry name" value="RNA_pol_sigma_r2"/>
</dbReference>
<keyword evidence="3" id="KW-0731">Sigma factor</keyword>
<evidence type="ECO:0000259" key="6">
    <source>
        <dbReference type="Pfam" id="PF04542"/>
    </source>
</evidence>
<sequence length="197" mass="22079">MSKPHYFDPLAGLVEKARRGDTFAARALVKAVTPSIWNLSWRLLHDAAEAEDVTQETLIRLWKILPSWKPGQARIQTWLHLVTTNLCFDRLRKSRRFVYGETLPEQSDPSPLPDAGLLQEVMQSRVDRALGGLPHRQRAAIILTHYDALPAREVGVILGISVEAVESLLARARRALRLALKDDKQEFFQPSVGGTAA</sequence>
<protein>
    <submittedName>
        <fullName evidence="8">RNA polymerase sigma factor</fullName>
    </submittedName>
</protein>
<dbReference type="InterPro" id="IPR013249">
    <property type="entry name" value="RNA_pol_sigma70_r4_t2"/>
</dbReference>
<dbReference type="PANTHER" id="PTHR43133:SF8">
    <property type="entry name" value="RNA POLYMERASE SIGMA FACTOR HI_1459-RELATED"/>
    <property type="match status" value="1"/>
</dbReference>
<name>A0ABQ4PY38_9PROT</name>
<dbReference type="InterPro" id="IPR013324">
    <property type="entry name" value="RNA_pol_sigma_r3/r4-like"/>
</dbReference>
<dbReference type="RefSeq" id="WP_284360538.1">
    <property type="nucleotide sequence ID" value="NZ_BPFZ01000011.1"/>
</dbReference>
<dbReference type="InterPro" id="IPR014284">
    <property type="entry name" value="RNA_pol_sigma-70_dom"/>
</dbReference>
<dbReference type="EMBL" id="BPFZ01000011">
    <property type="protein sequence ID" value="GIU67593.1"/>
    <property type="molecule type" value="Genomic_DNA"/>
</dbReference>
<keyword evidence="9" id="KW-1185">Reference proteome</keyword>
<keyword evidence="4" id="KW-0238">DNA-binding</keyword>
<keyword evidence="2" id="KW-0805">Transcription regulation</keyword>
<dbReference type="SUPFAM" id="SSF88946">
    <property type="entry name" value="Sigma2 domain of RNA polymerase sigma factors"/>
    <property type="match status" value="1"/>
</dbReference>
<gene>
    <name evidence="8" type="ORF">PsB1_1747</name>
</gene>
<proteinExistence type="inferred from homology"/>
<organism evidence="8 9">
    <name type="scientific">Candidatus Phycosocius spiralis</name>
    <dbReference type="NCBI Taxonomy" id="2815099"/>
    <lineage>
        <taxon>Bacteria</taxon>
        <taxon>Pseudomonadati</taxon>
        <taxon>Pseudomonadota</taxon>
        <taxon>Alphaproteobacteria</taxon>
        <taxon>Caulobacterales</taxon>
        <taxon>Caulobacterales incertae sedis</taxon>
        <taxon>Candidatus Phycosocius</taxon>
    </lineage>
</organism>
<accession>A0ABQ4PY38</accession>
<dbReference type="PANTHER" id="PTHR43133">
    <property type="entry name" value="RNA POLYMERASE ECF-TYPE SIGMA FACTO"/>
    <property type="match status" value="1"/>
</dbReference>
<feature type="domain" description="RNA polymerase sigma factor 70 region 4 type 2" evidence="7">
    <location>
        <begin position="125"/>
        <end position="176"/>
    </location>
</feature>
<feature type="domain" description="RNA polymerase sigma-70 region 2" evidence="6">
    <location>
        <begin position="28"/>
        <end position="96"/>
    </location>
</feature>
<evidence type="ECO:0000313" key="8">
    <source>
        <dbReference type="EMBL" id="GIU67593.1"/>
    </source>
</evidence>
<dbReference type="InterPro" id="IPR007627">
    <property type="entry name" value="RNA_pol_sigma70_r2"/>
</dbReference>
<evidence type="ECO:0000256" key="5">
    <source>
        <dbReference type="ARBA" id="ARBA00023163"/>
    </source>
</evidence>
<dbReference type="InterPro" id="IPR036388">
    <property type="entry name" value="WH-like_DNA-bd_sf"/>
</dbReference>